<dbReference type="EMBL" id="ASHL01000012">
    <property type="protein sequence ID" value="EPD12247.1"/>
    <property type="molecule type" value="Genomic_DNA"/>
</dbReference>
<dbReference type="PANTHER" id="PTHR37560">
    <property type="entry name" value="UPF0210 PROTEIN SPR0218"/>
    <property type="match status" value="1"/>
</dbReference>
<name>A0AB33YZZ6_9GAMM</name>
<dbReference type="PANTHER" id="PTHR37560:SF2">
    <property type="entry name" value="DUF711 DOMAIN-CONTAINING PROTEIN"/>
    <property type="match status" value="1"/>
</dbReference>
<sequence length="405" mass="43531">MEIRALTFFTELPINTDKQQMEQQIAPLGKQALQVKKLFTDAGFAVQSLRLASQPLEKIFPEGASAEHLALFASQYEQVANQAGFKHVALGTLGASLSTDEASTENSLIKQLMAGIPAIIEATDWVFTSVQLADQANGLKTDCLPPAAQVVVDNSTIKEDGFGNLRYCMVANMPAFSPFFPAAWHDGNSSTAFSMAIESADILVDLLETFDNTEQRWLAEPSLTATFNHLGATLDQLGTEAAALTNITYRGIDMTPSPYPSIPRSFGRIVELLTNEPFGGPGTMAAIGLIKQSLDAANFNRAGYCAVMLLPLEDAVLAQNAISENFNIATLLACAAVGGTGLDVIPVSGNTPQKKIEGLMRDTAMLSLSLNKPLTVRLLPVPGQQAGELTQFNFDYFSSTRIFDL</sequence>
<keyword evidence="2" id="KW-1185">Reference proteome</keyword>
<proteinExistence type="predicted"/>
<reference evidence="1 2" key="1">
    <citation type="journal article" date="2013" name="Genome Announc.">
        <title>Genome Sequence of the Pyrene- and Fluoranthene-Degrading Bacterium Cycloclasticus sp. Strain PY97M.</title>
        <authorList>
            <person name="Cui Z."/>
            <person name="Xu G."/>
            <person name="Li Q."/>
            <person name="Gao W."/>
            <person name="Zheng L."/>
        </authorList>
    </citation>
    <scope>NUCLEOTIDE SEQUENCE [LARGE SCALE GENOMIC DNA]</scope>
    <source>
        <strain evidence="1 2">PY97M</strain>
    </source>
</reference>
<evidence type="ECO:0000313" key="2">
    <source>
        <dbReference type="Proteomes" id="UP000015462"/>
    </source>
</evidence>
<dbReference type="InterPro" id="IPR007841">
    <property type="entry name" value="UPF0210"/>
</dbReference>
<accession>A0AB33YZZ6</accession>
<dbReference type="Pfam" id="PF05167">
    <property type="entry name" value="DUF711"/>
    <property type="match status" value="1"/>
</dbReference>
<dbReference type="Gene3D" id="3.20.70.20">
    <property type="match status" value="1"/>
</dbReference>
<dbReference type="Proteomes" id="UP000015462">
    <property type="component" value="Unassembled WGS sequence"/>
</dbReference>
<organism evidence="1 2">
    <name type="scientific">Cycloclasticus pugetii</name>
    <dbReference type="NCBI Taxonomy" id="34068"/>
    <lineage>
        <taxon>Bacteria</taxon>
        <taxon>Pseudomonadati</taxon>
        <taxon>Pseudomonadota</taxon>
        <taxon>Gammaproteobacteria</taxon>
        <taxon>Thiotrichales</taxon>
        <taxon>Piscirickettsiaceae</taxon>
        <taxon>Cycloclasticus</taxon>
    </lineage>
</organism>
<evidence type="ECO:0000313" key="1">
    <source>
        <dbReference type="EMBL" id="EPD12247.1"/>
    </source>
</evidence>
<protein>
    <submittedName>
        <fullName evidence="1">ACR superfamily protein</fullName>
    </submittedName>
</protein>
<dbReference type="RefSeq" id="WP_016390948.1">
    <property type="nucleotide sequence ID" value="NZ_KE646811.1"/>
</dbReference>
<dbReference type="AlphaFoldDB" id="A0AB33YZZ6"/>
<dbReference type="SUPFAM" id="SSF51998">
    <property type="entry name" value="PFL-like glycyl radical enzymes"/>
    <property type="match status" value="1"/>
</dbReference>
<gene>
    <name evidence="1" type="ORF">L196_10594</name>
</gene>
<comment type="caution">
    <text evidence="1">The sequence shown here is derived from an EMBL/GenBank/DDBJ whole genome shotgun (WGS) entry which is preliminary data.</text>
</comment>